<gene>
    <name evidence="1" type="ORF">B83_gp67</name>
</gene>
<protein>
    <recommendedName>
        <fullName evidence="3">Transglycosylase</fullName>
    </recommendedName>
</protein>
<evidence type="ECO:0008006" key="3">
    <source>
        <dbReference type="Google" id="ProtNLM"/>
    </source>
</evidence>
<proteinExistence type="predicted"/>
<name>A0A4P8N4V7_9CAUD</name>
<reference evidence="1 2" key="1">
    <citation type="submission" date="2019-04" db="EMBL/GenBank/DDBJ databases">
        <title>Bacillus phage vB_BtS_B83 previously designated as a plasmid may represent new Siphoviridae genus.</title>
        <authorList>
            <person name="Piligrimova E."/>
            <person name="Kazantseva O."/>
            <person name="Zagorodny V."/>
            <person name="Shadrin A."/>
        </authorList>
    </citation>
    <scope>NUCLEOTIDE SEQUENCE [LARGE SCALE GENOMIC DNA]</scope>
</reference>
<sequence length="77" mass="9133">MAVTVVCSDCNKDYEQELKVDNLPGRIEKCYDVCPHCETEHVMCYVNDTIRRDQKQVTKIQKRITREMQKLRKQIEG</sequence>
<accession>A0A4P8N4V7</accession>
<evidence type="ECO:0000313" key="1">
    <source>
        <dbReference type="EMBL" id="QCQ57847.1"/>
    </source>
</evidence>
<organism evidence="1 2">
    <name type="scientific">Bacillus phage vB_BtS_B83</name>
    <dbReference type="NCBI Taxonomy" id="2565501"/>
    <lineage>
        <taxon>Viruses</taxon>
        <taxon>Duplodnaviria</taxon>
        <taxon>Heunggongvirae</taxon>
        <taxon>Uroviricota</taxon>
        <taxon>Caudoviricetes</taxon>
        <taxon>Skryabinvirinae</taxon>
        <taxon>Pushchinovirus</taxon>
        <taxon>Pushchinovirus B83</taxon>
    </lineage>
</organism>
<dbReference type="Proteomes" id="UP000302244">
    <property type="component" value="Segment"/>
</dbReference>
<evidence type="ECO:0000313" key="2">
    <source>
        <dbReference type="Proteomes" id="UP000302244"/>
    </source>
</evidence>
<keyword evidence="2" id="KW-1185">Reference proteome</keyword>
<dbReference type="EMBL" id="MK759918">
    <property type="protein sequence ID" value="QCQ57847.1"/>
    <property type="molecule type" value="Genomic_DNA"/>
</dbReference>